<feature type="domain" description="EGF-like" evidence="8">
    <location>
        <begin position="366"/>
        <end position="402"/>
    </location>
</feature>
<evidence type="ECO:0000256" key="6">
    <source>
        <dbReference type="PROSITE-ProRule" id="PRU00076"/>
    </source>
</evidence>
<protein>
    <recommendedName>
        <fullName evidence="8">EGF-like domain-containing protein</fullName>
    </recommendedName>
</protein>
<keyword evidence="7" id="KW-0812">Transmembrane</keyword>
<feature type="transmembrane region" description="Helical" evidence="7">
    <location>
        <begin position="523"/>
        <end position="544"/>
    </location>
</feature>
<feature type="domain" description="EGF-like" evidence="8">
    <location>
        <begin position="404"/>
        <end position="441"/>
    </location>
</feature>
<sequence length="618" mass="70445">MLRYARPLDCLEKWGSYGWMTFQYLTSCVTLVPLRAIEHCAQHTQQFLVGQKYWIECIDKYCHDEFPAGYFWTWMPDYAEERAEIPFIPRDWSEVLHGAALICSRSTNNNTNNDPCFVERSNRSLTLQGSNPYTYASCYGVRRFDNPNHRYIYYRRSCSGFRSSFFRSDVGKHYVCLVLRKKYHYLYFAEANYCDALSHKFVTCAHEGRIPCARNRTFGCNFNKELKHCVSYYYPDVSGHRKQFEWCQFDYGPRCNCSCSNSYSQWTSWSGTCKPLTRMRIAPFLQPNDQLPPVSCSFDNMGECCVETEVDSSSELEDCTNYIYGTNISLLKYNCSQPGGTRGVDEKGHFKCQCAEGYEGMFCQNTPLNCLNKPCMNGGSCSSDGYYYFCDCPPGFKGFQCEQPYRTCDKGQKCENSGVCTKSQDSYVCQCMSGYTGVHCEYKAELCEADTCTRNGDCQNVTAFSTFRCHCRLPYSGRHCEYAYQYCKADSCHRHGVCQNLTLGKIRCVCRTGYAGEFCDVRVYLVILPICICAAILGGLLILLKHRGKSDATRSNTVTRRRTTLLSFSSNATAKVTAASKQPQQRRRKPTAAQYVLPVFKVTSSARASSAKATSTEK</sequence>
<dbReference type="InterPro" id="IPR051022">
    <property type="entry name" value="Notch_Cell-Fate_Det"/>
</dbReference>
<evidence type="ECO:0000256" key="5">
    <source>
        <dbReference type="ARBA" id="ARBA00023180"/>
    </source>
</evidence>
<dbReference type="InterPro" id="IPR000742">
    <property type="entry name" value="EGF"/>
</dbReference>
<keyword evidence="7" id="KW-1133">Transmembrane helix</keyword>
<accession>A0A085MQX5</accession>
<feature type="disulfide bond" evidence="6">
    <location>
        <begin position="431"/>
        <end position="440"/>
    </location>
</feature>
<keyword evidence="3" id="KW-0677">Repeat</keyword>
<comment type="caution">
    <text evidence="6">Lacks conserved residue(s) required for the propagation of feature annotation.</text>
</comment>
<feature type="domain" description="EGF-like" evidence="8">
    <location>
        <begin position="483"/>
        <end position="520"/>
    </location>
</feature>
<dbReference type="SMART" id="SM00179">
    <property type="entry name" value="EGF_CA"/>
    <property type="match status" value="5"/>
</dbReference>
<dbReference type="PROSITE" id="PS01186">
    <property type="entry name" value="EGF_2"/>
    <property type="match status" value="5"/>
</dbReference>
<feature type="disulfide bond" evidence="6">
    <location>
        <begin position="471"/>
        <end position="480"/>
    </location>
</feature>
<dbReference type="CDD" id="cd00054">
    <property type="entry name" value="EGF_CA"/>
    <property type="match status" value="2"/>
</dbReference>
<dbReference type="FunFam" id="2.10.25.10:FF:000012">
    <property type="entry name" value="Delta-like protein"/>
    <property type="match status" value="1"/>
</dbReference>
<keyword evidence="1 6" id="KW-0245">EGF-like domain</keyword>
<evidence type="ECO:0000256" key="3">
    <source>
        <dbReference type="ARBA" id="ARBA00022737"/>
    </source>
</evidence>
<name>A0A085MQX5_9BILA</name>
<evidence type="ECO:0000256" key="2">
    <source>
        <dbReference type="ARBA" id="ARBA00022729"/>
    </source>
</evidence>
<evidence type="ECO:0000313" key="9">
    <source>
        <dbReference type="EMBL" id="KFD59621.1"/>
    </source>
</evidence>
<dbReference type="Gene3D" id="2.10.25.10">
    <property type="entry name" value="Laminin"/>
    <property type="match status" value="4"/>
</dbReference>
<evidence type="ECO:0000256" key="4">
    <source>
        <dbReference type="ARBA" id="ARBA00023157"/>
    </source>
</evidence>
<dbReference type="PROSITE" id="PS00022">
    <property type="entry name" value="EGF_1"/>
    <property type="match status" value="5"/>
</dbReference>
<dbReference type="Proteomes" id="UP000030758">
    <property type="component" value="Unassembled WGS sequence"/>
</dbReference>
<dbReference type="GO" id="GO:0016020">
    <property type="term" value="C:membrane"/>
    <property type="evidence" value="ECO:0007669"/>
    <property type="project" value="UniProtKB-SubCell"/>
</dbReference>
<dbReference type="AlphaFoldDB" id="A0A085MQX5"/>
<feature type="disulfide bond" evidence="6">
    <location>
        <begin position="452"/>
        <end position="469"/>
    </location>
</feature>
<keyword evidence="5" id="KW-0325">Glycoprotein</keyword>
<feature type="disulfide bond" evidence="6">
    <location>
        <begin position="510"/>
        <end position="519"/>
    </location>
</feature>
<dbReference type="PANTHER" id="PTHR24049">
    <property type="entry name" value="CRUMBS FAMILY MEMBER"/>
    <property type="match status" value="1"/>
</dbReference>
<dbReference type="PROSITE" id="PS50026">
    <property type="entry name" value="EGF_3"/>
    <property type="match status" value="4"/>
</dbReference>
<evidence type="ECO:0000256" key="1">
    <source>
        <dbReference type="ARBA" id="ARBA00022536"/>
    </source>
</evidence>
<dbReference type="InterPro" id="IPR001881">
    <property type="entry name" value="EGF-like_Ca-bd_dom"/>
</dbReference>
<reference evidence="9" key="1">
    <citation type="journal article" date="2014" name="Nat. Genet.">
        <title>Genome and transcriptome of the porcine whipworm Trichuris suis.</title>
        <authorList>
            <person name="Jex A.R."/>
            <person name="Nejsum P."/>
            <person name="Schwarz E.M."/>
            <person name="Hu L."/>
            <person name="Young N.D."/>
            <person name="Hall R.S."/>
            <person name="Korhonen P.K."/>
            <person name="Liao S."/>
            <person name="Thamsborg S."/>
            <person name="Xia J."/>
            <person name="Xu P."/>
            <person name="Wang S."/>
            <person name="Scheerlinck J.P."/>
            <person name="Hofmann A."/>
            <person name="Sternberg P.W."/>
            <person name="Wang J."/>
            <person name="Gasser R.B."/>
        </authorList>
    </citation>
    <scope>NUCLEOTIDE SEQUENCE [LARGE SCALE GENOMIC DNA]</scope>
    <source>
        <strain evidence="9">DCEP-RM93F</strain>
    </source>
</reference>
<evidence type="ECO:0000259" key="8">
    <source>
        <dbReference type="PROSITE" id="PS50026"/>
    </source>
</evidence>
<evidence type="ECO:0000256" key="7">
    <source>
        <dbReference type="SAM" id="Phobius"/>
    </source>
</evidence>
<feature type="domain" description="EGF-like" evidence="8">
    <location>
        <begin position="443"/>
        <end position="481"/>
    </location>
</feature>
<dbReference type="GO" id="GO:0005509">
    <property type="term" value="F:calcium ion binding"/>
    <property type="evidence" value="ECO:0007669"/>
    <property type="project" value="InterPro"/>
</dbReference>
<dbReference type="SUPFAM" id="SSF57196">
    <property type="entry name" value="EGF/Laminin"/>
    <property type="match status" value="4"/>
</dbReference>
<dbReference type="GO" id="GO:0045597">
    <property type="term" value="P:positive regulation of cell differentiation"/>
    <property type="evidence" value="ECO:0007669"/>
    <property type="project" value="UniProtKB-ARBA"/>
</dbReference>
<feature type="disulfide bond" evidence="6">
    <location>
        <begin position="392"/>
        <end position="401"/>
    </location>
</feature>
<proteinExistence type="predicted"/>
<keyword evidence="7" id="KW-0472">Membrane</keyword>
<organism evidence="9">
    <name type="scientific">Trichuris suis</name>
    <name type="common">pig whipworm</name>
    <dbReference type="NCBI Taxonomy" id="68888"/>
    <lineage>
        <taxon>Eukaryota</taxon>
        <taxon>Metazoa</taxon>
        <taxon>Ecdysozoa</taxon>
        <taxon>Nematoda</taxon>
        <taxon>Enoplea</taxon>
        <taxon>Dorylaimia</taxon>
        <taxon>Trichinellida</taxon>
        <taxon>Trichuridae</taxon>
        <taxon>Trichuris</taxon>
    </lineage>
</organism>
<gene>
    <name evidence="9" type="ORF">M514_13605</name>
</gene>
<keyword evidence="4 6" id="KW-1015">Disulfide bond</keyword>
<dbReference type="EMBL" id="KL367795">
    <property type="protein sequence ID" value="KFD59621.1"/>
    <property type="molecule type" value="Genomic_DNA"/>
</dbReference>
<keyword evidence="2" id="KW-0732">Signal</keyword>
<dbReference type="SMART" id="SM00181">
    <property type="entry name" value="EGF"/>
    <property type="match status" value="5"/>
</dbReference>